<dbReference type="Proteomes" id="UP000230002">
    <property type="component" value="Unassembled WGS sequence"/>
</dbReference>
<keyword evidence="2" id="KW-1185">Reference proteome</keyword>
<reference evidence="1 2" key="1">
    <citation type="journal article" date="2015" name="Sci. Rep.">
        <title>Chromosome-level genome map provides insights into diverse defense mechanisms in the medicinal fungus Ganoderma sinense.</title>
        <authorList>
            <person name="Zhu Y."/>
            <person name="Xu J."/>
            <person name="Sun C."/>
            <person name="Zhou S."/>
            <person name="Xu H."/>
            <person name="Nelson D.R."/>
            <person name="Qian J."/>
            <person name="Song J."/>
            <person name="Luo H."/>
            <person name="Xiang L."/>
            <person name="Li Y."/>
            <person name="Xu Z."/>
            <person name="Ji A."/>
            <person name="Wang L."/>
            <person name="Lu S."/>
            <person name="Hayward A."/>
            <person name="Sun W."/>
            <person name="Li X."/>
            <person name="Schwartz D.C."/>
            <person name="Wang Y."/>
            <person name="Chen S."/>
        </authorList>
    </citation>
    <scope>NUCLEOTIDE SEQUENCE [LARGE SCALE GENOMIC DNA]</scope>
    <source>
        <strain evidence="1 2">ZZ0214-1</strain>
    </source>
</reference>
<evidence type="ECO:0000313" key="2">
    <source>
        <dbReference type="Proteomes" id="UP000230002"/>
    </source>
</evidence>
<dbReference type="AlphaFoldDB" id="A0A2G8S3F8"/>
<dbReference type="EMBL" id="AYKW01000026">
    <property type="protein sequence ID" value="PIL28267.1"/>
    <property type="molecule type" value="Genomic_DNA"/>
</dbReference>
<gene>
    <name evidence="1" type="ORF">GSI_09679</name>
</gene>
<protein>
    <submittedName>
        <fullName evidence="1">Uncharacterized protein</fullName>
    </submittedName>
</protein>
<sequence>MARDATKISASQSAGYAPFTKLPMAQWSHPMMHDPMHMPHGLAVPSIGSLPSLVHEDYGLRWCP</sequence>
<organism evidence="1 2">
    <name type="scientific">Ganoderma sinense ZZ0214-1</name>
    <dbReference type="NCBI Taxonomy" id="1077348"/>
    <lineage>
        <taxon>Eukaryota</taxon>
        <taxon>Fungi</taxon>
        <taxon>Dikarya</taxon>
        <taxon>Basidiomycota</taxon>
        <taxon>Agaricomycotina</taxon>
        <taxon>Agaricomycetes</taxon>
        <taxon>Polyporales</taxon>
        <taxon>Polyporaceae</taxon>
        <taxon>Ganoderma</taxon>
    </lineage>
</organism>
<comment type="caution">
    <text evidence="1">The sequence shown here is derived from an EMBL/GenBank/DDBJ whole genome shotgun (WGS) entry which is preliminary data.</text>
</comment>
<name>A0A2G8S3F8_9APHY</name>
<evidence type="ECO:0000313" key="1">
    <source>
        <dbReference type="EMBL" id="PIL28267.1"/>
    </source>
</evidence>
<accession>A0A2G8S3F8</accession>
<proteinExistence type="predicted"/>